<dbReference type="EMBL" id="KQ241815">
    <property type="protein sequence ID" value="KNC83706.1"/>
    <property type="molecule type" value="Genomic_DNA"/>
</dbReference>
<dbReference type="Gene3D" id="2.170.16.10">
    <property type="entry name" value="Hedgehog/Intein (Hint) domain"/>
    <property type="match status" value="1"/>
</dbReference>
<feature type="compositionally biased region" description="Polar residues" evidence="1">
    <location>
        <begin position="18"/>
        <end position="33"/>
    </location>
</feature>
<dbReference type="GO" id="GO:0016539">
    <property type="term" value="P:intein-mediated protein splicing"/>
    <property type="evidence" value="ECO:0007669"/>
    <property type="project" value="InterPro"/>
</dbReference>
<dbReference type="InterPro" id="IPR007868">
    <property type="entry name" value="Hom_end_hint"/>
</dbReference>
<evidence type="ECO:0000313" key="4">
    <source>
        <dbReference type="Proteomes" id="UP000054560"/>
    </source>
</evidence>
<accession>A0A0L0G4G6</accession>
<dbReference type="GeneID" id="25904569"/>
<evidence type="ECO:0000256" key="1">
    <source>
        <dbReference type="SAM" id="MobiDB-lite"/>
    </source>
</evidence>
<dbReference type="RefSeq" id="XP_014157608.1">
    <property type="nucleotide sequence ID" value="XM_014302133.1"/>
</dbReference>
<dbReference type="OrthoDB" id="120340at2759"/>
<feature type="region of interest" description="Disordered" evidence="1">
    <location>
        <begin position="1"/>
        <end position="33"/>
    </location>
</feature>
<evidence type="ECO:0000313" key="3">
    <source>
        <dbReference type="EMBL" id="KNC83706.1"/>
    </source>
</evidence>
<gene>
    <name evidence="3" type="ORF">SARC_04065</name>
</gene>
<name>A0A0L0G4G6_9EUKA</name>
<reference evidence="3 4" key="1">
    <citation type="submission" date="2011-02" db="EMBL/GenBank/DDBJ databases">
        <title>The Genome Sequence of Sphaeroforma arctica JP610.</title>
        <authorList>
            <consortium name="The Broad Institute Genome Sequencing Platform"/>
            <person name="Russ C."/>
            <person name="Cuomo C."/>
            <person name="Young S.K."/>
            <person name="Zeng Q."/>
            <person name="Gargeya S."/>
            <person name="Alvarado L."/>
            <person name="Berlin A."/>
            <person name="Chapman S.B."/>
            <person name="Chen Z."/>
            <person name="Freedman E."/>
            <person name="Gellesch M."/>
            <person name="Goldberg J."/>
            <person name="Griggs A."/>
            <person name="Gujja S."/>
            <person name="Heilman E."/>
            <person name="Heiman D."/>
            <person name="Howarth C."/>
            <person name="Mehta T."/>
            <person name="Neiman D."/>
            <person name="Pearson M."/>
            <person name="Roberts A."/>
            <person name="Saif S."/>
            <person name="Shea T."/>
            <person name="Shenoy N."/>
            <person name="Sisk P."/>
            <person name="Stolte C."/>
            <person name="Sykes S."/>
            <person name="White J."/>
            <person name="Yandava C."/>
            <person name="Burger G."/>
            <person name="Gray M.W."/>
            <person name="Holland P.W.H."/>
            <person name="King N."/>
            <person name="Lang F.B.F."/>
            <person name="Roger A.J."/>
            <person name="Ruiz-Trillo I."/>
            <person name="Haas B."/>
            <person name="Nusbaum C."/>
            <person name="Birren B."/>
        </authorList>
    </citation>
    <scope>NUCLEOTIDE SEQUENCE [LARGE SCALE GENOMIC DNA]</scope>
    <source>
        <strain evidence="3 4">JP610</strain>
    </source>
</reference>
<dbReference type="eggNOG" id="ENOG502SEJ0">
    <property type="taxonomic scope" value="Eukaryota"/>
</dbReference>
<dbReference type="InterPro" id="IPR036844">
    <property type="entry name" value="Hint_dom_sf"/>
</dbReference>
<sequence length="528" mass="60243">MSNNNTLYLKEWDPETLSPKTNPSDPNAKNESYTEGSKVLICGRTGQGKCMAPETMVKMFTGEIKRLDQVVVGDRLLGPDERPRVVKTRVTGREQMYTVYQADSDPYVVTGDHKLALFDHGVSRVIIVPAIRVFDLQGNGNDTHEHTLYPTQTWDLDYTQLAISDADPWSRFGRLVRPTVNQGLQDPADFLKDALWSVRSTFSDCDIKMRAASISNIDPRHRALVLVILRLHCLACRVGDDGSISYFRIRRNCVGGIVHVTRNEALEEDYVGIQVSVDGLFCLCDNTVTHNSTIAKTLLYEKRDMFDSAFLFTGNPSTAVKDWSPIIPEVYHYVNEDVTPEALNDIVTHQQRANNTKRKDYFGGERHSKSFMAMVMDDLSGRRTFFDKLSGAFNYSRHYSMFMVVCTQQYTNISPEVRKSVNVIISTGADSVSERESLYREFFGFIPDKKVFYEILDYTASLPYTALVGDRDVKSTNWRDKIFYYRAKPVPDSFKLGSHQFWKMHYRMYNVNHDAQDDLPVISNMTGI</sequence>
<protein>
    <recommendedName>
        <fullName evidence="2">Hom-end-associated Hint domain-containing protein</fullName>
    </recommendedName>
</protein>
<proteinExistence type="predicted"/>
<dbReference type="Proteomes" id="UP000054560">
    <property type="component" value="Unassembled WGS sequence"/>
</dbReference>
<dbReference type="AlphaFoldDB" id="A0A0L0G4G6"/>
<dbReference type="PROSITE" id="PS50817">
    <property type="entry name" value="INTEIN_N_TER"/>
    <property type="match status" value="1"/>
</dbReference>
<dbReference type="Pfam" id="PF05203">
    <property type="entry name" value="Hom_end_hint"/>
    <property type="match status" value="1"/>
</dbReference>
<feature type="domain" description="Hom-end-associated Hint" evidence="2">
    <location>
        <begin position="50"/>
        <end position="117"/>
    </location>
</feature>
<evidence type="ECO:0000259" key="2">
    <source>
        <dbReference type="Pfam" id="PF05203"/>
    </source>
</evidence>
<organism evidence="3 4">
    <name type="scientific">Sphaeroforma arctica JP610</name>
    <dbReference type="NCBI Taxonomy" id="667725"/>
    <lineage>
        <taxon>Eukaryota</taxon>
        <taxon>Ichthyosporea</taxon>
        <taxon>Ichthyophonida</taxon>
        <taxon>Sphaeroforma</taxon>
    </lineage>
</organism>
<dbReference type="SUPFAM" id="SSF51294">
    <property type="entry name" value="Hedgehog/intein (Hint) domain"/>
    <property type="match status" value="1"/>
</dbReference>
<dbReference type="InterPro" id="IPR006141">
    <property type="entry name" value="Intein_N"/>
</dbReference>
<keyword evidence="4" id="KW-1185">Reference proteome</keyword>